<sequence>MCVGVSMLNLTGCVWRLCPTPSPTPSHHLPRQTFPVFLKNREKCPTEAVSHFCKAVLPLDTPLCPSPGDDSTKPSQDFSQAKFDMSSFIGGIILVLSLQAGGFFAMRFMKSKEQSSYDPM</sequence>
<keyword evidence="3 8" id="KW-0812">Transmembrane</keyword>
<reference evidence="9" key="2">
    <citation type="submission" date="2025-08" db="UniProtKB">
        <authorList>
            <consortium name="Ensembl"/>
        </authorList>
    </citation>
    <scope>IDENTIFICATION</scope>
</reference>
<evidence type="ECO:0000313" key="9">
    <source>
        <dbReference type="Ensembl" id="ENSNFUP00015047254.1"/>
    </source>
</evidence>
<organism evidence="9 10">
    <name type="scientific">Nothobranchius furzeri</name>
    <name type="common">Turquoise killifish</name>
    <dbReference type="NCBI Taxonomy" id="105023"/>
    <lineage>
        <taxon>Eukaryota</taxon>
        <taxon>Metazoa</taxon>
        <taxon>Chordata</taxon>
        <taxon>Craniata</taxon>
        <taxon>Vertebrata</taxon>
        <taxon>Euteleostomi</taxon>
        <taxon>Actinopterygii</taxon>
        <taxon>Neopterygii</taxon>
        <taxon>Teleostei</taxon>
        <taxon>Neoteleostei</taxon>
        <taxon>Acanthomorphata</taxon>
        <taxon>Ovalentaria</taxon>
        <taxon>Atherinomorphae</taxon>
        <taxon>Cyprinodontiformes</taxon>
        <taxon>Nothobranchiidae</taxon>
        <taxon>Nothobranchius</taxon>
    </lineage>
</organism>
<dbReference type="GO" id="GO:0031410">
    <property type="term" value="C:cytoplasmic vesicle"/>
    <property type="evidence" value="ECO:0007669"/>
    <property type="project" value="TreeGrafter"/>
</dbReference>
<evidence type="ECO:0000256" key="8">
    <source>
        <dbReference type="SAM" id="Phobius"/>
    </source>
</evidence>
<evidence type="ECO:0000256" key="1">
    <source>
        <dbReference type="ARBA" id="ARBA00004479"/>
    </source>
</evidence>
<keyword evidence="4" id="KW-0732">Signal</keyword>
<protein>
    <recommendedName>
        <fullName evidence="11">CD164 sialomucin-like 2</fullName>
    </recommendedName>
</protein>
<dbReference type="AlphaFoldDB" id="A0A8C6PS27"/>
<dbReference type="Ensembl" id="ENSNFUT00015049313.1">
    <property type="protein sequence ID" value="ENSNFUP00015047254.1"/>
    <property type="gene ID" value="ENSNFUG00015022332.1"/>
</dbReference>
<evidence type="ECO:0000256" key="6">
    <source>
        <dbReference type="ARBA" id="ARBA00023136"/>
    </source>
</evidence>
<evidence type="ECO:0000313" key="10">
    <source>
        <dbReference type="Proteomes" id="UP000694548"/>
    </source>
</evidence>
<dbReference type="PANTHER" id="PTHR11337">
    <property type="entry name" value="MUCIN/PORIMIN"/>
    <property type="match status" value="1"/>
</dbReference>
<dbReference type="GeneTree" id="ENSGT00940000177340"/>
<accession>A0A8C6PS27</accession>
<dbReference type="InterPro" id="IPR007947">
    <property type="entry name" value="CD164_MGC24"/>
</dbReference>
<evidence type="ECO:0000256" key="2">
    <source>
        <dbReference type="ARBA" id="ARBA00005341"/>
    </source>
</evidence>
<dbReference type="PANTHER" id="PTHR11337:SF11">
    <property type="entry name" value="CD164 SIALOMUCIN-LIKE 2 PROTEIN"/>
    <property type="match status" value="1"/>
</dbReference>
<reference evidence="9" key="1">
    <citation type="submission" date="2014-08" db="EMBL/GenBank/DDBJ databases">
        <authorList>
            <person name="Senf B."/>
            <person name="Petzold A."/>
            <person name="Downie B.R."/>
            <person name="Koch P."/>
            <person name="Platzer M."/>
        </authorList>
    </citation>
    <scope>NUCLEOTIDE SEQUENCE [LARGE SCALE GENOMIC DNA]</scope>
    <source>
        <strain evidence="9">GRZ</strain>
    </source>
</reference>
<comment type="similarity">
    <text evidence="2">Belongs to the CD164 family.</text>
</comment>
<comment type="subcellular location">
    <subcellularLocation>
        <location evidence="1">Membrane</location>
        <topology evidence="1">Single-pass type I membrane protein</topology>
    </subcellularLocation>
</comment>
<evidence type="ECO:0000256" key="4">
    <source>
        <dbReference type="ARBA" id="ARBA00022729"/>
    </source>
</evidence>
<dbReference type="Proteomes" id="UP000694548">
    <property type="component" value="Chromosome sgr19"/>
</dbReference>
<name>A0A8C6PS27_NOTFU</name>
<evidence type="ECO:0000256" key="3">
    <source>
        <dbReference type="ARBA" id="ARBA00022692"/>
    </source>
</evidence>
<feature type="transmembrane region" description="Helical" evidence="8">
    <location>
        <begin position="85"/>
        <end position="106"/>
    </location>
</feature>
<dbReference type="GO" id="GO:0016020">
    <property type="term" value="C:membrane"/>
    <property type="evidence" value="ECO:0007669"/>
    <property type="project" value="UniProtKB-SubCell"/>
</dbReference>
<dbReference type="Pfam" id="PF05283">
    <property type="entry name" value="MGC-24"/>
    <property type="match status" value="1"/>
</dbReference>
<keyword evidence="6 8" id="KW-0472">Membrane</keyword>
<reference evidence="9" key="3">
    <citation type="submission" date="2025-09" db="UniProtKB">
        <authorList>
            <consortium name="Ensembl"/>
        </authorList>
    </citation>
    <scope>IDENTIFICATION</scope>
</reference>
<proteinExistence type="inferred from homology"/>
<keyword evidence="5 8" id="KW-1133">Transmembrane helix</keyword>
<keyword evidence="10" id="KW-1185">Reference proteome</keyword>
<evidence type="ECO:0008006" key="11">
    <source>
        <dbReference type="Google" id="ProtNLM"/>
    </source>
</evidence>
<evidence type="ECO:0000256" key="7">
    <source>
        <dbReference type="ARBA" id="ARBA00023180"/>
    </source>
</evidence>
<keyword evidence="7" id="KW-0325">Glycoprotein</keyword>
<evidence type="ECO:0000256" key="5">
    <source>
        <dbReference type="ARBA" id="ARBA00022989"/>
    </source>
</evidence>